<dbReference type="KEGG" id="rsz:108850906"/>
<feature type="region of interest" description="Disordered" evidence="3">
    <location>
        <begin position="354"/>
        <end position="393"/>
    </location>
</feature>
<dbReference type="Pfam" id="PF09331">
    <property type="entry name" value="DUF1985"/>
    <property type="match status" value="1"/>
</dbReference>
<dbReference type="GO" id="GO:0006508">
    <property type="term" value="P:proteolysis"/>
    <property type="evidence" value="ECO:0007669"/>
    <property type="project" value="UniProtKB-KW"/>
</dbReference>
<dbReference type="InterPro" id="IPR015410">
    <property type="entry name" value="DUF1985"/>
</dbReference>
<keyword evidence="1" id="KW-0645">Protease</keyword>
<dbReference type="InterPro" id="IPR003653">
    <property type="entry name" value="Peptidase_C48_C"/>
</dbReference>
<keyword evidence="2" id="KW-0378">Hydrolase</keyword>
<keyword evidence="6" id="KW-1185">Reference proteome</keyword>
<evidence type="ECO:0000259" key="4">
    <source>
        <dbReference type="Pfam" id="PF02902"/>
    </source>
</evidence>
<accession>A0A6J0N5U8</accession>
<evidence type="ECO:0000256" key="3">
    <source>
        <dbReference type="SAM" id="MobiDB-lite"/>
    </source>
</evidence>
<evidence type="ECO:0000256" key="2">
    <source>
        <dbReference type="ARBA" id="ARBA00022801"/>
    </source>
</evidence>
<feature type="compositionally biased region" description="Basic residues" evidence="3">
    <location>
        <begin position="675"/>
        <end position="684"/>
    </location>
</feature>
<dbReference type="Proteomes" id="UP000504610">
    <property type="component" value="Chromosome 6"/>
</dbReference>
<dbReference type="GeneID" id="108850906"/>
<dbReference type="GO" id="GO:0008234">
    <property type="term" value="F:cysteine-type peptidase activity"/>
    <property type="evidence" value="ECO:0007669"/>
    <property type="project" value="InterPro"/>
</dbReference>
<sequence length="1038" mass="111956">MEEFGLPERLFQTGYEPSGRKRINNYFNLRWIEVVKGALTDAQQELLAESQFRQLMLMGGHTFSVMFAHQLLSRQLVTRKLYELWWLFAGKPIRYGIGEFALVTGLNCGLPPTSSLGGQQLVKGKKKGKAKAKQVGGDGVMWKTLFGSEETITPDWIISKLAQKEKYKDEETRLRLSLLLLVEGILCPTSGSTQLRPEVVEMVGDIGMFLEYPWGRESFLLTVSSGKIRSAGQLAQDTLAIQGFAHAMVLVTVCSCPQIIADPRLGEDLVSDDLPIEDIVDGVCARSVKINIVTVQTLELTGQAPVRSILCEGSDIPPLTAEKDDLRVNHMVSLIRDRFPFEINTWRGGVKASDAKQSKGVGGLGASSSETVGQPAGNAEADRPENANTEGLPGVFDVSTLARLVATELHARALPIVTSLKEGICGEIQSLKDVLLGSSVRTQVRGDDVRPVSTHPTVPSAVPETMTSPGESGRLSPGSLSPAFPVESPEDASPERMSSPTERDTACIEDIIAELAAVSEATENEGNAEAAIGSDKSSNVESHHVVSDPSLEIAVAQLPIRGPQSAEIPNEETDSEAPDKEGHSEGGTVDMESDVIVSDPALQVASDAPETSGIGGDNASQGVSSEQQLNSDVTDQPTTGEVGSENIIDGERQRRSSKRARCPNSKYTPPPLPVKKQKGKKGGSRAKQVSNKVPTMKEEASSAATTKPKQSGKETKMPTIPEEPSPAATSLANPSGSLVPETKKPDIPEVPSTVATSPAKTSGSFVAETNVGPFVGRFAPCVRPNAFRVAGFRTVMQTAREYDIGEGVTVDNTVFQSFFDSAQMQTPKAADMVVTFIRRRLRVAGITTYDFLPASFVESLRLEYQQFCRVKDIGNFSFSNIFANPGFPNMTWDAKVQVLYFPLQADRWHWIGVVVDIANWSIHVLDCNPSCLSDDKIVAVLNPIVVLLPLLIGLNSGKASAEGAMPIRRLDLSLLCEQREFSCIASILLMELHASNNISQAAHLNAEALALAAQTYAVEAFGTFNPKYLVDFPVSPSK</sequence>
<dbReference type="PANTHER" id="PTHR48449">
    <property type="entry name" value="DUF1985 DOMAIN-CONTAINING PROTEIN"/>
    <property type="match status" value="1"/>
</dbReference>
<reference evidence="7" key="2">
    <citation type="submission" date="2025-08" db="UniProtKB">
        <authorList>
            <consortium name="RefSeq"/>
        </authorList>
    </citation>
    <scope>IDENTIFICATION</scope>
    <source>
        <tissue evidence="7">Leaf</tissue>
    </source>
</reference>
<feature type="compositionally biased region" description="Polar residues" evidence="3">
    <location>
        <begin position="618"/>
        <end position="641"/>
    </location>
</feature>
<protein>
    <submittedName>
        <fullName evidence="7">Uncharacterized protein LOC108850906</fullName>
    </submittedName>
</protein>
<feature type="compositionally biased region" description="Low complexity" evidence="3">
    <location>
        <begin position="521"/>
        <end position="531"/>
    </location>
</feature>
<evidence type="ECO:0000256" key="1">
    <source>
        <dbReference type="ARBA" id="ARBA00022670"/>
    </source>
</evidence>
<feature type="region of interest" description="Disordered" evidence="3">
    <location>
        <begin position="521"/>
        <end position="545"/>
    </location>
</feature>
<dbReference type="Pfam" id="PF02902">
    <property type="entry name" value="Peptidase_C48"/>
    <property type="match status" value="1"/>
</dbReference>
<feature type="domain" description="Ubiquitin-like protease family profile" evidence="4">
    <location>
        <begin position="843"/>
        <end position="953"/>
    </location>
</feature>
<reference evidence="6" key="1">
    <citation type="journal article" date="2019" name="Database">
        <title>The radish genome database (RadishGD): an integrated information resource for radish genomics.</title>
        <authorList>
            <person name="Yu H.J."/>
            <person name="Baek S."/>
            <person name="Lee Y.J."/>
            <person name="Cho A."/>
            <person name="Mun J.H."/>
        </authorList>
    </citation>
    <scope>NUCLEOTIDE SEQUENCE [LARGE SCALE GENOMIC DNA]</scope>
    <source>
        <strain evidence="6">cv. WK10039</strain>
    </source>
</reference>
<dbReference type="RefSeq" id="XP_018479864.2">
    <property type="nucleotide sequence ID" value="XM_018624362.2"/>
</dbReference>
<dbReference type="PANTHER" id="PTHR48449:SF1">
    <property type="entry name" value="DUF1985 DOMAIN-CONTAINING PROTEIN"/>
    <property type="match status" value="1"/>
</dbReference>
<feature type="compositionally biased region" description="Polar residues" evidence="3">
    <location>
        <begin position="727"/>
        <end position="736"/>
    </location>
</feature>
<organism evidence="6 7">
    <name type="scientific">Raphanus sativus</name>
    <name type="common">Radish</name>
    <name type="synonym">Raphanus raphanistrum var. sativus</name>
    <dbReference type="NCBI Taxonomy" id="3726"/>
    <lineage>
        <taxon>Eukaryota</taxon>
        <taxon>Viridiplantae</taxon>
        <taxon>Streptophyta</taxon>
        <taxon>Embryophyta</taxon>
        <taxon>Tracheophyta</taxon>
        <taxon>Spermatophyta</taxon>
        <taxon>Magnoliopsida</taxon>
        <taxon>eudicotyledons</taxon>
        <taxon>Gunneridae</taxon>
        <taxon>Pentapetalae</taxon>
        <taxon>rosids</taxon>
        <taxon>malvids</taxon>
        <taxon>Brassicales</taxon>
        <taxon>Brassicaceae</taxon>
        <taxon>Brassiceae</taxon>
        <taxon>Raphanus</taxon>
    </lineage>
</organism>
<evidence type="ECO:0000259" key="5">
    <source>
        <dbReference type="Pfam" id="PF09331"/>
    </source>
</evidence>
<dbReference type="AlphaFoldDB" id="A0A6J0N5U8"/>
<gene>
    <name evidence="7" type="primary">LOC108850906</name>
</gene>
<feature type="region of interest" description="Disordered" evidence="3">
    <location>
        <begin position="446"/>
        <end position="503"/>
    </location>
</feature>
<feature type="region of interest" description="Disordered" evidence="3">
    <location>
        <begin position="561"/>
        <end position="590"/>
    </location>
</feature>
<feature type="region of interest" description="Disordered" evidence="3">
    <location>
        <begin position="605"/>
        <end position="760"/>
    </location>
</feature>
<evidence type="ECO:0000313" key="6">
    <source>
        <dbReference type="Proteomes" id="UP000504610"/>
    </source>
</evidence>
<dbReference type="OrthoDB" id="1114193at2759"/>
<evidence type="ECO:0000313" key="7">
    <source>
        <dbReference type="RefSeq" id="XP_018479864.2"/>
    </source>
</evidence>
<proteinExistence type="predicted"/>
<feature type="domain" description="DUF1985" evidence="5">
    <location>
        <begin position="72"/>
        <end position="224"/>
    </location>
</feature>
<name>A0A6J0N5U8_RAPSA</name>